<dbReference type="Proteomes" id="UP000218785">
    <property type="component" value="Chromosome"/>
</dbReference>
<gene>
    <name evidence="1" type="ORF">NIES37_46090</name>
</gene>
<accession>A0A1Z4N4F7</accession>
<proteinExistence type="predicted"/>
<evidence type="ECO:0008006" key="3">
    <source>
        <dbReference type="Google" id="ProtNLM"/>
    </source>
</evidence>
<dbReference type="InterPro" id="IPR008969">
    <property type="entry name" value="CarboxyPept-like_regulatory"/>
</dbReference>
<reference evidence="1 2" key="1">
    <citation type="submission" date="2017-06" db="EMBL/GenBank/DDBJ databases">
        <title>Genome sequencing of cyanobaciteial culture collection at National Institute for Environmental Studies (NIES).</title>
        <authorList>
            <person name="Hirose Y."/>
            <person name="Shimura Y."/>
            <person name="Fujisawa T."/>
            <person name="Nakamura Y."/>
            <person name="Kawachi M."/>
        </authorList>
    </citation>
    <scope>NUCLEOTIDE SEQUENCE [LARGE SCALE GENOMIC DNA]</scope>
    <source>
        <strain evidence="1 2">NIES-37</strain>
    </source>
</reference>
<dbReference type="SUPFAM" id="SSF49464">
    <property type="entry name" value="Carboxypeptidase regulatory domain-like"/>
    <property type="match status" value="1"/>
</dbReference>
<organism evidence="1 2">
    <name type="scientific">Tolypothrix tenuis PCC 7101</name>
    <dbReference type="NCBI Taxonomy" id="231146"/>
    <lineage>
        <taxon>Bacteria</taxon>
        <taxon>Bacillati</taxon>
        <taxon>Cyanobacteriota</taxon>
        <taxon>Cyanophyceae</taxon>
        <taxon>Nostocales</taxon>
        <taxon>Tolypothrichaceae</taxon>
        <taxon>Tolypothrix</taxon>
    </lineage>
</organism>
<sequence>MLKRQRFHHQVAMAGQVKDAITGQGISGAVVKIIDAPDEFINFVIFQTKVLGLGNLPMQWYSLNTNLNLENQDLNPEIQNFQEQLRSPYLKTADKLQLFQDILDDNHLSTQHKFQAFQEICDYLPNHPKTKQAQLGRTQTISDGWFYFMDLPDGVYQLEAYLTDTQLRYTKSQCQVTISSKNAKNINIINQNQNVDLLDNFKILELKLMPTTLLGKITSADDSEAICMAKVQIQGSENYTFSCKEIIKQTQGEWNYRLVGIAARNTPITVIVSAQGYTRQQKEINLQTGEIKSLNFQLNSN</sequence>
<dbReference type="EMBL" id="AP018248">
    <property type="protein sequence ID" value="BAZ00614.1"/>
    <property type="molecule type" value="Genomic_DNA"/>
</dbReference>
<dbReference type="AlphaFoldDB" id="A0A1Z4N4F7"/>
<name>A0A1Z4N4F7_9CYAN</name>
<dbReference type="KEGG" id="ttq:NIES37_46090"/>
<dbReference type="RefSeq" id="WP_096579627.1">
    <property type="nucleotide sequence ID" value="NZ_CAWNJS010000001.1"/>
</dbReference>
<evidence type="ECO:0000313" key="2">
    <source>
        <dbReference type="Proteomes" id="UP000218785"/>
    </source>
</evidence>
<protein>
    <recommendedName>
        <fullName evidence="3">Carboxypeptidase regulatory-like domain-containing protein</fullName>
    </recommendedName>
</protein>
<dbReference type="Gene3D" id="2.60.40.1120">
    <property type="entry name" value="Carboxypeptidase-like, regulatory domain"/>
    <property type="match status" value="1"/>
</dbReference>
<keyword evidence="2" id="KW-1185">Reference proteome</keyword>
<evidence type="ECO:0000313" key="1">
    <source>
        <dbReference type="EMBL" id="BAZ00614.1"/>
    </source>
</evidence>